<sequence length="124" mass="14738">MNEIKHFTDLEAWQVNHQVVIDIYKITKEFPKEERYGITDQLRRASVSITSNIAEGWGYYHFSNKVRYYYQSKGSSCEVQNLIIVSHDLKLLNDEDYEKLKMKVFRGYKLINGLIRSVEKNKKI</sequence>
<proteinExistence type="predicted"/>
<gene>
    <name evidence="1" type="ORF">UU78_C0004G0016</name>
</gene>
<protein>
    <submittedName>
        <fullName evidence="1">Ribosomal protein S23</fullName>
    </submittedName>
</protein>
<keyword evidence="1" id="KW-0687">Ribonucleoprotein</keyword>
<dbReference type="GO" id="GO:0005840">
    <property type="term" value="C:ribosome"/>
    <property type="evidence" value="ECO:0007669"/>
    <property type="project" value="UniProtKB-KW"/>
</dbReference>
<evidence type="ECO:0000313" key="1">
    <source>
        <dbReference type="EMBL" id="KKS23101.1"/>
    </source>
</evidence>
<comment type="caution">
    <text evidence="1">The sequence shown here is derived from an EMBL/GenBank/DDBJ whole genome shotgun (WGS) entry which is preliminary data.</text>
</comment>
<evidence type="ECO:0000313" key="2">
    <source>
        <dbReference type="Proteomes" id="UP000034371"/>
    </source>
</evidence>
<dbReference type="InterPro" id="IPR036583">
    <property type="entry name" value="23S_rRNA_IVS_sf"/>
</dbReference>
<dbReference type="PANTHER" id="PTHR38471:SF2">
    <property type="entry name" value="FOUR HELIX BUNDLE PROTEIN"/>
    <property type="match status" value="1"/>
</dbReference>
<dbReference type="SUPFAM" id="SSF158446">
    <property type="entry name" value="IVS-encoded protein-like"/>
    <property type="match status" value="1"/>
</dbReference>
<dbReference type="NCBIfam" id="TIGR02436">
    <property type="entry name" value="four helix bundle protein"/>
    <property type="match status" value="1"/>
</dbReference>
<accession>A0A0G0ZM46</accession>
<organism evidence="1 2">
    <name type="scientific">Candidatus Roizmanbacteria bacterium GW2011_GWC2_41_7</name>
    <dbReference type="NCBI Taxonomy" id="1618487"/>
    <lineage>
        <taxon>Bacteria</taxon>
        <taxon>Candidatus Roizmaniibacteriota</taxon>
    </lineage>
</organism>
<dbReference type="CDD" id="cd16377">
    <property type="entry name" value="23S_rRNA_IVP_like"/>
    <property type="match status" value="1"/>
</dbReference>
<dbReference type="PANTHER" id="PTHR38471">
    <property type="entry name" value="FOUR HELIX BUNDLE PROTEIN"/>
    <property type="match status" value="1"/>
</dbReference>
<name>A0A0G0ZM46_9BACT</name>
<reference evidence="1 2" key="1">
    <citation type="journal article" date="2015" name="Nature">
        <title>rRNA introns, odd ribosomes, and small enigmatic genomes across a large radiation of phyla.</title>
        <authorList>
            <person name="Brown C.T."/>
            <person name="Hug L.A."/>
            <person name="Thomas B.C."/>
            <person name="Sharon I."/>
            <person name="Castelle C.J."/>
            <person name="Singh A."/>
            <person name="Wilkins M.J."/>
            <person name="Williams K.H."/>
            <person name="Banfield J.F."/>
        </authorList>
    </citation>
    <scope>NUCLEOTIDE SEQUENCE [LARGE SCALE GENOMIC DNA]</scope>
</reference>
<dbReference type="InterPro" id="IPR012657">
    <property type="entry name" value="23S_rRNA-intervening_sequence"/>
</dbReference>
<dbReference type="Gene3D" id="1.20.1440.60">
    <property type="entry name" value="23S rRNA-intervening sequence"/>
    <property type="match status" value="1"/>
</dbReference>
<dbReference type="EMBL" id="LCBY01000004">
    <property type="protein sequence ID" value="KKS23101.1"/>
    <property type="molecule type" value="Genomic_DNA"/>
</dbReference>
<dbReference type="Proteomes" id="UP000034371">
    <property type="component" value="Unassembled WGS sequence"/>
</dbReference>
<keyword evidence="1" id="KW-0689">Ribosomal protein</keyword>
<dbReference type="AlphaFoldDB" id="A0A0G0ZM46"/>
<dbReference type="Pfam" id="PF05635">
    <property type="entry name" value="23S_rRNA_IVP"/>
    <property type="match status" value="1"/>
</dbReference>